<evidence type="ECO:0000313" key="9">
    <source>
        <dbReference type="Proteomes" id="UP001162131"/>
    </source>
</evidence>
<dbReference type="InterPro" id="IPR028375">
    <property type="entry name" value="KA1/Ssp2_C"/>
</dbReference>
<keyword evidence="5 6" id="KW-0067">ATP-binding</keyword>
<dbReference type="GO" id="GO:0004674">
    <property type="term" value="F:protein serine/threonine kinase activity"/>
    <property type="evidence" value="ECO:0007669"/>
    <property type="project" value="UniProtKB-KW"/>
</dbReference>
<dbReference type="SUPFAM" id="SSF103243">
    <property type="entry name" value="KA1-like"/>
    <property type="match status" value="1"/>
</dbReference>
<sequence>MTTLKGSYRIIRPLGSGTFAKVKLGEHLITNQKVAVKIIKRSLISEQHLYIKIQREIKILKILHHPHIIKLYDVIYTEKEIILILEYVSGGELYTLIEKGRLQENEARKYFQQIISAISYCHQRRVTHRDIKPENLFLDEDSNIKIGDFGLSNIIRDGVFFKTACGSPNYAAPEVIAGCRYCGPEADVWSIGVVLYALLAGYLPFDENSISSLFSKIKNAKFDMPHHFSRQVKDLIKRMITADPVSRITIMQIKEHPWYKTDLPLHLSITDLNLDAIDNTDLLSIYRAYRYHSEIDEEILNNCLKYAELQDYANDKENIKKNIIRRKYDPFSVTYEILLNTKLREKRIGLDKSNIELKPTFKNSRSFMISEGIENMENFIYLGESNPTNDAISEPHNWSYCIRTKRESYTLMCLLFNYFRECQLEWKLISNFNIRARSVGYQVLIDRLADQKPISPIMYGKIIKFDIVIYKYGDSFALDCLQIEGQTMVFLDTVIYLNNKLNNLVD</sequence>
<evidence type="ECO:0000256" key="2">
    <source>
        <dbReference type="ARBA" id="ARBA00022679"/>
    </source>
</evidence>
<feature type="binding site" evidence="6">
    <location>
        <position position="37"/>
    </location>
    <ligand>
        <name>ATP</name>
        <dbReference type="ChEBI" id="CHEBI:30616"/>
    </ligand>
</feature>
<dbReference type="Gene3D" id="3.30.310.80">
    <property type="entry name" value="Kinase associated domain 1, KA1"/>
    <property type="match status" value="1"/>
</dbReference>
<dbReference type="GO" id="GO:0005737">
    <property type="term" value="C:cytoplasm"/>
    <property type="evidence" value="ECO:0007669"/>
    <property type="project" value="TreeGrafter"/>
</dbReference>
<dbReference type="PROSITE" id="PS00108">
    <property type="entry name" value="PROTEIN_KINASE_ST"/>
    <property type="match status" value="1"/>
</dbReference>
<organism evidence="8 9">
    <name type="scientific">Blepharisma stoltei</name>
    <dbReference type="NCBI Taxonomy" id="1481888"/>
    <lineage>
        <taxon>Eukaryota</taxon>
        <taxon>Sar</taxon>
        <taxon>Alveolata</taxon>
        <taxon>Ciliophora</taxon>
        <taxon>Postciliodesmatophora</taxon>
        <taxon>Heterotrichea</taxon>
        <taxon>Heterotrichida</taxon>
        <taxon>Blepharismidae</taxon>
        <taxon>Blepharisma</taxon>
    </lineage>
</organism>
<dbReference type="Gene3D" id="1.10.510.10">
    <property type="entry name" value="Transferase(Phosphotransferase) domain 1"/>
    <property type="match status" value="1"/>
</dbReference>
<dbReference type="Pfam" id="PF00069">
    <property type="entry name" value="Pkinase"/>
    <property type="match status" value="1"/>
</dbReference>
<dbReference type="PROSITE" id="PS00107">
    <property type="entry name" value="PROTEIN_KINASE_ATP"/>
    <property type="match status" value="1"/>
</dbReference>
<dbReference type="FunFam" id="3.30.200.20:FF:000003">
    <property type="entry name" value="Non-specific serine/threonine protein kinase"/>
    <property type="match status" value="1"/>
</dbReference>
<keyword evidence="1" id="KW-0723">Serine/threonine-protein kinase</keyword>
<dbReference type="AlphaFoldDB" id="A0AAU9IZT0"/>
<dbReference type="PROSITE" id="PS50011">
    <property type="entry name" value="PROTEIN_KINASE_DOM"/>
    <property type="match status" value="1"/>
</dbReference>
<evidence type="ECO:0000313" key="8">
    <source>
        <dbReference type="EMBL" id="CAG9318654.1"/>
    </source>
</evidence>
<accession>A0AAU9IZT0</accession>
<dbReference type="GO" id="GO:0005524">
    <property type="term" value="F:ATP binding"/>
    <property type="evidence" value="ECO:0007669"/>
    <property type="project" value="UniProtKB-UniRule"/>
</dbReference>
<dbReference type="SUPFAM" id="SSF56112">
    <property type="entry name" value="Protein kinase-like (PK-like)"/>
    <property type="match status" value="1"/>
</dbReference>
<dbReference type="Proteomes" id="UP001162131">
    <property type="component" value="Unassembled WGS sequence"/>
</dbReference>
<dbReference type="GO" id="GO:0035556">
    <property type="term" value="P:intracellular signal transduction"/>
    <property type="evidence" value="ECO:0007669"/>
    <property type="project" value="TreeGrafter"/>
</dbReference>
<protein>
    <recommendedName>
        <fullName evidence="7">Protein kinase domain-containing protein</fullName>
    </recommendedName>
</protein>
<evidence type="ECO:0000259" key="7">
    <source>
        <dbReference type="PROSITE" id="PS50011"/>
    </source>
</evidence>
<feature type="domain" description="Protein kinase" evidence="7">
    <location>
        <begin position="8"/>
        <end position="259"/>
    </location>
</feature>
<gene>
    <name evidence="8" type="ORF">BSTOLATCC_MIC22024</name>
</gene>
<dbReference type="InterPro" id="IPR017441">
    <property type="entry name" value="Protein_kinase_ATP_BS"/>
</dbReference>
<keyword evidence="3 6" id="KW-0547">Nucleotide-binding</keyword>
<dbReference type="InterPro" id="IPR011009">
    <property type="entry name" value="Kinase-like_dom_sf"/>
</dbReference>
<keyword evidence="9" id="KW-1185">Reference proteome</keyword>
<comment type="caution">
    <text evidence="8">The sequence shown here is derived from an EMBL/GenBank/DDBJ whole genome shotgun (WGS) entry which is preliminary data.</text>
</comment>
<dbReference type="InterPro" id="IPR000719">
    <property type="entry name" value="Prot_kinase_dom"/>
</dbReference>
<dbReference type="InterPro" id="IPR008271">
    <property type="entry name" value="Ser/Thr_kinase_AS"/>
</dbReference>
<evidence type="ECO:0000256" key="5">
    <source>
        <dbReference type="ARBA" id="ARBA00022840"/>
    </source>
</evidence>
<dbReference type="FunFam" id="1.10.510.10:FF:000956">
    <property type="entry name" value="CAMK family protein kinase"/>
    <property type="match status" value="1"/>
</dbReference>
<dbReference type="PANTHER" id="PTHR24346">
    <property type="entry name" value="MAP/MICROTUBULE AFFINITY-REGULATING KINASE"/>
    <property type="match status" value="1"/>
</dbReference>
<proteinExistence type="predicted"/>
<evidence type="ECO:0000256" key="4">
    <source>
        <dbReference type="ARBA" id="ARBA00022777"/>
    </source>
</evidence>
<keyword evidence="4" id="KW-0418">Kinase</keyword>
<name>A0AAU9IZT0_9CILI</name>
<dbReference type="PANTHER" id="PTHR24346:SF110">
    <property type="entry name" value="NON-SPECIFIC SERINE_THREONINE PROTEIN KINASE"/>
    <property type="match status" value="1"/>
</dbReference>
<reference evidence="8" key="1">
    <citation type="submission" date="2021-09" db="EMBL/GenBank/DDBJ databases">
        <authorList>
            <consortium name="AG Swart"/>
            <person name="Singh M."/>
            <person name="Singh A."/>
            <person name="Seah K."/>
            <person name="Emmerich C."/>
        </authorList>
    </citation>
    <scope>NUCLEOTIDE SEQUENCE</scope>
    <source>
        <strain evidence="8">ATCC30299</strain>
    </source>
</reference>
<dbReference type="EMBL" id="CAJZBQ010000021">
    <property type="protein sequence ID" value="CAG9318654.1"/>
    <property type="molecule type" value="Genomic_DNA"/>
</dbReference>
<evidence type="ECO:0000256" key="1">
    <source>
        <dbReference type="ARBA" id="ARBA00022527"/>
    </source>
</evidence>
<evidence type="ECO:0000256" key="6">
    <source>
        <dbReference type="PROSITE-ProRule" id="PRU10141"/>
    </source>
</evidence>
<keyword evidence="2" id="KW-0808">Transferase</keyword>
<dbReference type="SMART" id="SM00220">
    <property type="entry name" value="S_TKc"/>
    <property type="match status" value="1"/>
</dbReference>
<evidence type="ECO:0000256" key="3">
    <source>
        <dbReference type="ARBA" id="ARBA00022741"/>
    </source>
</evidence>